<feature type="domain" description="DUF3592" evidence="2">
    <location>
        <begin position="238"/>
        <end position="322"/>
    </location>
</feature>
<proteinExistence type="predicted"/>
<dbReference type="EMBL" id="BKAG01000004">
    <property type="protein sequence ID" value="GEP41635.1"/>
    <property type="molecule type" value="Genomic_DNA"/>
</dbReference>
<name>A0A512M4I4_9BACT</name>
<keyword evidence="1" id="KW-0472">Membrane</keyword>
<feature type="transmembrane region" description="Helical" evidence="1">
    <location>
        <begin position="324"/>
        <end position="348"/>
    </location>
</feature>
<keyword evidence="1" id="KW-1133">Transmembrane helix</keyword>
<feature type="transmembrane region" description="Helical" evidence="1">
    <location>
        <begin position="368"/>
        <end position="389"/>
    </location>
</feature>
<comment type="caution">
    <text evidence="3">The sequence shown here is derived from an EMBL/GenBank/DDBJ whole genome shotgun (WGS) entry which is preliminary data.</text>
</comment>
<feature type="transmembrane region" description="Helical" evidence="1">
    <location>
        <begin position="502"/>
        <end position="518"/>
    </location>
</feature>
<keyword evidence="1" id="KW-0812">Transmembrane</keyword>
<feature type="transmembrane region" description="Helical" evidence="1">
    <location>
        <begin position="201"/>
        <end position="225"/>
    </location>
</feature>
<feature type="domain" description="DUF3592" evidence="2">
    <location>
        <begin position="401"/>
        <end position="491"/>
    </location>
</feature>
<sequence length="519" mass="56757">MNKEQPGFRVMLRFQKMLFTFLGVLALATIVWQTQDFVASFAASEMVTQATLRTTVEKDDARVLRAFKTARDTLRIPAELTTEANPQQSTRDAVMTIKSGSSKEALAQREEMVQTLLMEFKREGPGEIFDISSAPAAWPVPNEKMAAIKRVQSIVAGLILATGLVLLLLQWKSSRLPIGALLGVLATALTMLLYMTEGEGIAIKTALFIMAPPLAFLGLMIYVTLRVKRAAKWLESRARITRSEVDVVRHRFEGDTTQVKNKPLVHYEFKVGSEKIRGERISAGIAPADNVDQVLKRYPVGAEVPVYYDPANPKECVLERDPPVGLGCLWTGTAMVVLLYGLGVAWFMSDKPMSVFLHSLFPQASHPGVVLVFGLLGLLSLAAGIYHALHPTKTEAWLRSPGRIVSSKVEAYRESISDSGSARTFYKPVIEFSYEVDGQTYHNTVGSDSPVTVSVSGGQGSAEDQVAKYPPGTEVDVFYSPGNPTASSLNDHPAMTLNGRRSLIMSAIFIAIAIYAALN</sequence>
<protein>
    <recommendedName>
        <fullName evidence="2">DUF3592 domain-containing protein</fullName>
    </recommendedName>
</protein>
<dbReference type="Pfam" id="PF12158">
    <property type="entry name" value="DUF3592"/>
    <property type="match status" value="2"/>
</dbReference>
<organism evidence="3 4">
    <name type="scientific">Brevifollis gellanilyticus</name>
    <dbReference type="NCBI Taxonomy" id="748831"/>
    <lineage>
        <taxon>Bacteria</taxon>
        <taxon>Pseudomonadati</taxon>
        <taxon>Verrucomicrobiota</taxon>
        <taxon>Verrucomicrobiia</taxon>
        <taxon>Verrucomicrobiales</taxon>
        <taxon>Verrucomicrobiaceae</taxon>
    </lineage>
</organism>
<feature type="transmembrane region" description="Helical" evidence="1">
    <location>
        <begin position="151"/>
        <end position="169"/>
    </location>
</feature>
<evidence type="ECO:0000313" key="4">
    <source>
        <dbReference type="Proteomes" id="UP000321577"/>
    </source>
</evidence>
<feature type="transmembrane region" description="Helical" evidence="1">
    <location>
        <begin position="176"/>
        <end position="195"/>
    </location>
</feature>
<accession>A0A512M4I4</accession>
<dbReference type="Proteomes" id="UP000321577">
    <property type="component" value="Unassembled WGS sequence"/>
</dbReference>
<dbReference type="OrthoDB" id="194880at2"/>
<reference evidence="3 4" key="1">
    <citation type="submission" date="2019-07" db="EMBL/GenBank/DDBJ databases">
        <title>Whole genome shotgun sequence of Brevifollis gellanilyticus NBRC 108608.</title>
        <authorList>
            <person name="Hosoyama A."/>
            <person name="Uohara A."/>
            <person name="Ohji S."/>
            <person name="Ichikawa N."/>
        </authorList>
    </citation>
    <scope>NUCLEOTIDE SEQUENCE [LARGE SCALE GENOMIC DNA]</scope>
    <source>
        <strain evidence="3 4">NBRC 108608</strain>
    </source>
</reference>
<dbReference type="AlphaFoldDB" id="A0A512M4I4"/>
<gene>
    <name evidence="3" type="ORF">BGE01nite_09260</name>
</gene>
<dbReference type="InterPro" id="IPR021994">
    <property type="entry name" value="DUF3592"/>
</dbReference>
<evidence type="ECO:0000256" key="1">
    <source>
        <dbReference type="SAM" id="Phobius"/>
    </source>
</evidence>
<evidence type="ECO:0000259" key="2">
    <source>
        <dbReference type="Pfam" id="PF12158"/>
    </source>
</evidence>
<dbReference type="RefSeq" id="WP_146849094.1">
    <property type="nucleotide sequence ID" value="NZ_BKAG01000004.1"/>
</dbReference>
<evidence type="ECO:0000313" key="3">
    <source>
        <dbReference type="EMBL" id="GEP41635.1"/>
    </source>
</evidence>
<keyword evidence="4" id="KW-1185">Reference proteome</keyword>